<dbReference type="GO" id="GO:0006508">
    <property type="term" value="P:proteolysis"/>
    <property type="evidence" value="ECO:0007669"/>
    <property type="project" value="InterPro"/>
</dbReference>
<feature type="compositionally biased region" description="Low complexity" evidence="2">
    <location>
        <begin position="126"/>
        <end position="146"/>
    </location>
</feature>
<feature type="signal peptide" evidence="3">
    <location>
        <begin position="1"/>
        <end position="18"/>
    </location>
</feature>
<proteinExistence type="predicted"/>
<keyword evidence="3" id="KW-0732">Signal</keyword>
<protein>
    <submittedName>
        <fullName evidence="4">Uncharacterized protein</fullName>
    </submittedName>
</protein>
<organism evidence="4 5">
    <name type="scientific">Botryotinia calthae</name>
    <dbReference type="NCBI Taxonomy" id="38488"/>
    <lineage>
        <taxon>Eukaryota</taxon>
        <taxon>Fungi</taxon>
        <taxon>Dikarya</taxon>
        <taxon>Ascomycota</taxon>
        <taxon>Pezizomycotina</taxon>
        <taxon>Leotiomycetes</taxon>
        <taxon>Helotiales</taxon>
        <taxon>Sclerotiniaceae</taxon>
        <taxon>Botryotinia</taxon>
    </lineage>
</organism>
<feature type="compositionally biased region" description="Low complexity" evidence="2">
    <location>
        <begin position="69"/>
        <end position="85"/>
    </location>
</feature>
<evidence type="ECO:0000256" key="2">
    <source>
        <dbReference type="SAM" id="MobiDB-lite"/>
    </source>
</evidence>
<accession>A0A4Y8CXE2</accession>
<feature type="chain" id="PRO_5021390133" evidence="3">
    <location>
        <begin position="19"/>
        <end position="366"/>
    </location>
</feature>
<dbReference type="AlphaFoldDB" id="A0A4Y8CXE2"/>
<feature type="active site" description="Proton acceptor" evidence="1">
    <location>
        <position position="301"/>
    </location>
</feature>
<evidence type="ECO:0000256" key="3">
    <source>
        <dbReference type="SAM" id="SignalP"/>
    </source>
</evidence>
<dbReference type="InterPro" id="IPR038656">
    <property type="entry name" value="Peptidase_G1_sf"/>
</dbReference>
<dbReference type="InterPro" id="IPR000250">
    <property type="entry name" value="Peptidase_G1"/>
</dbReference>
<feature type="region of interest" description="Disordered" evidence="2">
    <location>
        <begin position="126"/>
        <end position="148"/>
    </location>
</feature>
<dbReference type="OrthoDB" id="2862635at2759"/>
<dbReference type="STRING" id="38488.A0A4Y8CXE2"/>
<evidence type="ECO:0000313" key="5">
    <source>
        <dbReference type="Proteomes" id="UP000297299"/>
    </source>
</evidence>
<feature type="region of interest" description="Disordered" evidence="2">
    <location>
        <begin position="18"/>
        <end position="85"/>
    </location>
</feature>
<keyword evidence="5" id="KW-1185">Reference proteome</keyword>
<dbReference type="Proteomes" id="UP000297299">
    <property type="component" value="Unassembled WGS sequence"/>
</dbReference>
<dbReference type="Pfam" id="PF01828">
    <property type="entry name" value="Peptidase_A4"/>
    <property type="match status" value="1"/>
</dbReference>
<evidence type="ECO:0000256" key="1">
    <source>
        <dbReference type="PIRSR" id="PIRSR600250-50"/>
    </source>
</evidence>
<gene>
    <name evidence="4" type="ORF">BOTCAL_0294g00150</name>
</gene>
<name>A0A4Y8CXE2_9HELO</name>
<reference evidence="4 5" key="1">
    <citation type="submission" date="2017-11" db="EMBL/GenBank/DDBJ databases">
        <title>Comparative genomics of Botrytis spp.</title>
        <authorList>
            <person name="Valero-Jimenez C.A."/>
            <person name="Tapia P."/>
            <person name="Veloso J."/>
            <person name="Silva-Moreno E."/>
            <person name="Staats M."/>
            <person name="Valdes J.H."/>
            <person name="Van Kan J.A.L."/>
        </authorList>
    </citation>
    <scope>NUCLEOTIDE SEQUENCE [LARGE SCALE GENOMIC DNA]</scope>
    <source>
        <strain evidence="4 5">MUCL2830</strain>
    </source>
</reference>
<dbReference type="SUPFAM" id="SSF49899">
    <property type="entry name" value="Concanavalin A-like lectins/glucanases"/>
    <property type="match status" value="1"/>
</dbReference>
<dbReference type="PANTHER" id="PTHR37536">
    <property type="entry name" value="PUTATIVE (AFU_ORTHOLOGUE AFUA_3G02970)-RELATED"/>
    <property type="match status" value="1"/>
</dbReference>
<dbReference type="PANTHER" id="PTHR37536:SF1">
    <property type="entry name" value="ASPERGILLOPEPSIN, PUTAITVE (AFU_ORTHOLOGUE AFUA_7G01200)"/>
    <property type="match status" value="1"/>
</dbReference>
<dbReference type="GO" id="GO:0070007">
    <property type="term" value="F:glutamic-type endopeptidase activity"/>
    <property type="evidence" value="ECO:0007669"/>
    <property type="project" value="InterPro"/>
</dbReference>
<dbReference type="EMBL" id="PHWZ01000293">
    <property type="protein sequence ID" value="TEY48387.1"/>
    <property type="molecule type" value="Genomic_DNA"/>
</dbReference>
<dbReference type="Gene3D" id="2.60.120.700">
    <property type="entry name" value="Peptidase G1"/>
    <property type="match status" value="1"/>
</dbReference>
<dbReference type="InterPro" id="IPR013320">
    <property type="entry name" value="ConA-like_dom_sf"/>
</dbReference>
<comment type="caution">
    <text evidence="4">The sequence shown here is derived from an EMBL/GenBank/DDBJ whole genome shotgun (WGS) entry which is preliminary data.</text>
</comment>
<evidence type="ECO:0000313" key="4">
    <source>
        <dbReference type="EMBL" id="TEY48387.1"/>
    </source>
</evidence>
<sequence length="366" mass="37256">MRFSNTIALSGLIASSLAAPSRPNQARSHRGHTLQKSQAAGGFAQPSAGYPRNFGGFGGPQGGRAKPTGSYGSSGSKPSSAAGKGSAAIAAPTPIASGSPDAVAPSVVATPVSIATSAAINIASSSATSTHKAASTSPSKSSTTATEHADEEYNVSWAGAVLDDGGSTIYTDVYTEFVVPTPKKPTAGETSAEVWTVSSWVGIDGYETSDACAGLWQAGVDASIDSSGTLSYDAWYEWYPADTLGFSLSVTAGDTIAVNLTYSSFTEGSVTMENKSTGKSETKTVTSTDQLCGQAAEWIMEDLSIDGSTIGLANYGNVTFSNAYATTKEGKQVGPSGANIMDIETTSNEILTSSSVTEDSVVVAYV</sequence>
<dbReference type="CDD" id="cd13426">
    <property type="entry name" value="Peptidase_G1"/>
    <property type="match status" value="1"/>
</dbReference>